<feature type="compositionally biased region" description="Basic and acidic residues" evidence="5">
    <location>
        <begin position="69"/>
        <end position="79"/>
    </location>
</feature>
<comment type="caution">
    <text evidence="6">The sequence shown here is derived from an EMBL/GenBank/DDBJ whole genome shotgun (WGS) entry which is preliminary data.</text>
</comment>
<keyword evidence="3 4" id="KW-0072">Autophagy</keyword>
<name>A0AAN9T9P6_9HEMI</name>
<dbReference type="GO" id="GO:0097352">
    <property type="term" value="P:autophagosome maturation"/>
    <property type="evidence" value="ECO:0007669"/>
    <property type="project" value="TreeGrafter"/>
</dbReference>
<feature type="compositionally biased region" description="Basic and acidic residues" evidence="5">
    <location>
        <begin position="129"/>
        <end position="139"/>
    </location>
</feature>
<dbReference type="GO" id="GO:0034045">
    <property type="term" value="C:phagophore assembly site membrane"/>
    <property type="evidence" value="ECO:0007669"/>
    <property type="project" value="TreeGrafter"/>
</dbReference>
<comment type="function">
    <text evidence="4">Ubiquitin-like protein involved in autophagic vesicle formation.</text>
</comment>
<evidence type="ECO:0000313" key="7">
    <source>
        <dbReference type="Proteomes" id="UP001367676"/>
    </source>
</evidence>
<dbReference type="GO" id="GO:0000422">
    <property type="term" value="P:autophagy of mitochondrion"/>
    <property type="evidence" value="ECO:0007669"/>
    <property type="project" value="TreeGrafter"/>
</dbReference>
<dbReference type="CDD" id="cd01612">
    <property type="entry name" value="Ubl_ATG12"/>
    <property type="match status" value="1"/>
</dbReference>
<dbReference type="Proteomes" id="UP001367676">
    <property type="component" value="Unassembled WGS sequence"/>
</dbReference>
<evidence type="ECO:0000313" key="6">
    <source>
        <dbReference type="EMBL" id="KAK7580013.1"/>
    </source>
</evidence>
<accession>A0AAN9T9P6</accession>
<dbReference type="GO" id="GO:0061723">
    <property type="term" value="P:glycophagy"/>
    <property type="evidence" value="ECO:0007669"/>
    <property type="project" value="TreeGrafter"/>
</dbReference>
<organism evidence="6 7">
    <name type="scientific">Parthenolecanium corni</name>
    <dbReference type="NCBI Taxonomy" id="536013"/>
    <lineage>
        <taxon>Eukaryota</taxon>
        <taxon>Metazoa</taxon>
        <taxon>Ecdysozoa</taxon>
        <taxon>Arthropoda</taxon>
        <taxon>Hexapoda</taxon>
        <taxon>Insecta</taxon>
        <taxon>Pterygota</taxon>
        <taxon>Neoptera</taxon>
        <taxon>Paraneoptera</taxon>
        <taxon>Hemiptera</taxon>
        <taxon>Sternorrhyncha</taxon>
        <taxon>Coccoidea</taxon>
        <taxon>Coccidae</taxon>
        <taxon>Parthenolecanium</taxon>
    </lineage>
</organism>
<dbReference type="GO" id="GO:0000421">
    <property type="term" value="C:autophagosome membrane"/>
    <property type="evidence" value="ECO:0007669"/>
    <property type="project" value="TreeGrafter"/>
</dbReference>
<dbReference type="PANTHER" id="PTHR13385">
    <property type="entry name" value="AUTOPHAGY PROTEIN 12"/>
    <property type="match status" value="1"/>
</dbReference>
<dbReference type="Gene3D" id="3.10.20.90">
    <property type="entry name" value="Phosphatidylinositol 3-kinase Catalytic Subunit, Chain A, domain 1"/>
    <property type="match status" value="1"/>
</dbReference>
<comment type="subunit">
    <text evidence="4">Forms a conjugate with ATG5.</text>
</comment>
<comment type="similarity">
    <text evidence="4">Belongs to the ATG12 family.</text>
</comment>
<keyword evidence="7" id="KW-1185">Reference proteome</keyword>
<dbReference type="Pfam" id="PF04110">
    <property type="entry name" value="APG12"/>
    <property type="match status" value="1"/>
</dbReference>
<protein>
    <recommendedName>
        <fullName evidence="4">Ubiquitin-like protein ATG12</fullName>
    </recommendedName>
</protein>
<dbReference type="InterPro" id="IPR029071">
    <property type="entry name" value="Ubiquitin-like_domsf"/>
</dbReference>
<dbReference type="AlphaFoldDB" id="A0AAN9T9P6"/>
<dbReference type="GO" id="GO:0034274">
    <property type="term" value="C:Atg12-Atg5-Atg16 complex"/>
    <property type="evidence" value="ECO:0007669"/>
    <property type="project" value="TreeGrafter"/>
</dbReference>
<proteinExistence type="inferred from homology"/>
<keyword evidence="2 4" id="KW-0833">Ubl conjugation pathway</keyword>
<keyword evidence="1 4" id="KW-1017">Isopeptide bond</keyword>
<dbReference type="GO" id="GO:0034727">
    <property type="term" value="P:piecemeal microautophagy of the nucleus"/>
    <property type="evidence" value="ECO:0007669"/>
    <property type="project" value="TreeGrafter"/>
</dbReference>
<dbReference type="GO" id="GO:0019776">
    <property type="term" value="F:Atg8-family ligase activity"/>
    <property type="evidence" value="ECO:0007669"/>
    <property type="project" value="TreeGrafter"/>
</dbReference>
<dbReference type="InterPro" id="IPR007242">
    <property type="entry name" value="Atg12"/>
</dbReference>
<sequence>MKRYVVFVDLMASETCTVQSEEYCFEQNEELSLKIQDVKPEPNSSPLAKESAKIRDVKLEPNSSPSAEESEKIQDEKPESNSPPPAEESAGIQEEKPESNSLAPTEESGEILEEKPESSSPAAAEESDHDSLPEKKKQSSVDKITVILQPIANAPIVGKNKWIVDPSRNLGSLSLTVRKLLKLKTSESLILYVNQFSPPLDQVLSNLFECFGIDGVLHIQYCTMTAYG</sequence>
<evidence type="ECO:0000256" key="3">
    <source>
        <dbReference type="ARBA" id="ARBA00023006"/>
    </source>
</evidence>
<dbReference type="GO" id="GO:0000045">
    <property type="term" value="P:autophagosome assembly"/>
    <property type="evidence" value="ECO:0007669"/>
    <property type="project" value="InterPro"/>
</dbReference>
<evidence type="ECO:0000256" key="4">
    <source>
        <dbReference type="RuleBase" id="RU361201"/>
    </source>
</evidence>
<reference evidence="6 7" key="1">
    <citation type="submission" date="2024-03" db="EMBL/GenBank/DDBJ databases">
        <title>Adaptation during the transition from Ophiocordyceps entomopathogen to insect associate is accompanied by gene loss and intensified selection.</title>
        <authorList>
            <person name="Ward C.M."/>
            <person name="Onetto C.A."/>
            <person name="Borneman A.R."/>
        </authorList>
    </citation>
    <scope>NUCLEOTIDE SEQUENCE [LARGE SCALE GENOMIC DNA]</scope>
    <source>
        <strain evidence="6">AWRI1</strain>
        <tissue evidence="6">Single Adult Female</tissue>
    </source>
</reference>
<dbReference type="PANTHER" id="PTHR13385:SF0">
    <property type="entry name" value="UBIQUITIN-LIKE PROTEIN ATG12"/>
    <property type="match status" value="1"/>
</dbReference>
<evidence type="ECO:0000256" key="1">
    <source>
        <dbReference type="ARBA" id="ARBA00022499"/>
    </source>
</evidence>
<feature type="region of interest" description="Disordered" evidence="5">
    <location>
        <begin position="36"/>
        <end position="139"/>
    </location>
</feature>
<dbReference type="EMBL" id="JBBCAQ010000034">
    <property type="protein sequence ID" value="KAK7580013.1"/>
    <property type="molecule type" value="Genomic_DNA"/>
</dbReference>
<evidence type="ECO:0000256" key="2">
    <source>
        <dbReference type="ARBA" id="ARBA00022786"/>
    </source>
</evidence>
<dbReference type="SUPFAM" id="SSF54236">
    <property type="entry name" value="Ubiquitin-like"/>
    <property type="match status" value="1"/>
</dbReference>
<gene>
    <name evidence="6" type="ORF">V9T40_000642</name>
</gene>
<evidence type="ECO:0000256" key="5">
    <source>
        <dbReference type="SAM" id="MobiDB-lite"/>
    </source>
</evidence>
<feature type="compositionally biased region" description="Basic and acidic residues" evidence="5">
    <location>
        <begin position="50"/>
        <end position="59"/>
    </location>
</feature>